<dbReference type="EMBL" id="CP094528">
    <property type="protein sequence ID" value="UOE42813.1"/>
    <property type="molecule type" value="Genomic_DNA"/>
</dbReference>
<proteinExistence type="predicted"/>
<dbReference type="Proteomes" id="UP000832097">
    <property type="component" value="Chromosome"/>
</dbReference>
<protein>
    <recommendedName>
        <fullName evidence="3">DUF1963 domain-containing protein</fullName>
    </recommendedName>
</protein>
<name>A0ABY4BUD3_9MICO</name>
<evidence type="ECO:0000313" key="1">
    <source>
        <dbReference type="EMBL" id="UOE42813.1"/>
    </source>
</evidence>
<gene>
    <name evidence="1" type="ORF">MTO99_11485</name>
</gene>
<reference evidence="1 2" key="1">
    <citation type="submission" date="2022-03" db="EMBL/GenBank/DDBJ databases">
        <title>Mucilaginibacter sp. isolated from the gut of Protaetia brevitarsis seulensis larvae.</title>
        <authorList>
            <person name="Won M."/>
            <person name="Kim S.-J."/>
            <person name="Kwon S.-W."/>
        </authorList>
    </citation>
    <scope>NUCLEOTIDE SEQUENCE [LARGE SCALE GENOMIC DNA]</scope>
    <source>
        <strain evidence="1 2">CFWR-12</strain>
    </source>
</reference>
<sequence length="351" mass="38987">MHIEDGTGGASRNERVVLTQAERGVAERIGARALAAPAPSEADLRVERSRRELNRLTRDAFTELIPGLADRAREHSEAFDTAFDELKGLGGVVERFPGFDLDDLVAFPPPPHLVTFDDLDLIGGVHVGALAQPAGAGELWWAETNWGMTAPANSLFVDIDSGDRSRIWGHIRYAGDDLLTGSVGIAMTFILSPDRYPRMPKRTFEVRPELRTGGWLSGWTDQYHPIWHADDKWSKLWRRFEANLTLSSGESLAASALHDSLIFLENANPVGQANVNEFLGWGPILRFDADFADLRRRGVSMILTTLLRFDFQLEGGADLWWRHRPGSQNESVAAFDNAVEYRCWPGSVVPA</sequence>
<evidence type="ECO:0008006" key="3">
    <source>
        <dbReference type="Google" id="ProtNLM"/>
    </source>
</evidence>
<dbReference type="RefSeq" id="WP_243553744.1">
    <property type="nucleotide sequence ID" value="NZ_CP094528.1"/>
</dbReference>
<keyword evidence="2" id="KW-1185">Reference proteome</keyword>
<organism evidence="1 2">
    <name type="scientific">Agromyces larvae</name>
    <dbReference type="NCBI Taxonomy" id="2929802"/>
    <lineage>
        <taxon>Bacteria</taxon>
        <taxon>Bacillati</taxon>
        <taxon>Actinomycetota</taxon>
        <taxon>Actinomycetes</taxon>
        <taxon>Micrococcales</taxon>
        <taxon>Microbacteriaceae</taxon>
        <taxon>Agromyces</taxon>
    </lineage>
</organism>
<accession>A0ABY4BUD3</accession>
<evidence type="ECO:0000313" key="2">
    <source>
        <dbReference type="Proteomes" id="UP000832097"/>
    </source>
</evidence>